<dbReference type="Gene3D" id="3.40.630.30">
    <property type="match status" value="1"/>
</dbReference>
<dbReference type="InterPro" id="IPR016181">
    <property type="entry name" value="Acyl_CoA_acyltransferase"/>
</dbReference>
<dbReference type="EMBL" id="FQZV01000061">
    <property type="protein sequence ID" value="SHK00048.1"/>
    <property type="molecule type" value="Genomic_DNA"/>
</dbReference>
<evidence type="ECO:0000259" key="1">
    <source>
        <dbReference type="Pfam" id="PF13480"/>
    </source>
</evidence>
<dbReference type="STRING" id="1121919.SAMN02745975_03417"/>
<name>A0A1M6NWN9_9FIRM</name>
<dbReference type="GO" id="GO:0016740">
    <property type="term" value="F:transferase activity"/>
    <property type="evidence" value="ECO:0007669"/>
    <property type="project" value="UniProtKB-KW"/>
</dbReference>
<keyword evidence="3" id="KW-1185">Reference proteome</keyword>
<dbReference type="RefSeq" id="WP_190014653.1">
    <property type="nucleotide sequence ID" value="NZ_FQZV01000061.1"/>
</dbReference>
<organism evidence="2 3">
    <name type="scientific">Geosporobacter subterraneus DSM 17957</name>
    <dbReference type="NCBI Taxonomy" id="1121919"/>
    <lineage>
        <taxon>Bacteria</taxon>
        <taxon>Bacillati</taxon>
        <taxon>Bacillota</taxon>
        <taxon>Clostridia</taxon>
        <taxon>Peptostreptococcales</taxon>
        <taxon>Thermotaleaceae</taxon>
        <taxon>Geosporobacter</taxon>
    </lineage>
</organism>
<sequence>MFRVYEKVEDLPPGWDAAVEHQLFLSREILGALEKLNPCGQQYHLHQKKRLALVSYQLKLDLFTFTRGLTLKIPLRIIGIPLSVSKRGYATVPEDLEELTHYIRSLKGFYVVLNAGSDLGLARGNTLPTCKIDLHWNSFGEYVNSMRSHYRYRVQKTLRKLSPVKIEVLEDNRLFDEEMYRLYEKVYERSKEKLEKLSICFFREFQGKIFTFKVQEKVIGFVQLMEEEKELIFLFGGFEHSLNQQYDLYMNMLLTIIRYGIERGCRSIDLGQTAEETKLKLGARQHPRWMYAHHSNSIFNKIIGTLVGTFSYKPYRTFHNVFKGEADENPVGKMP</sequence>
<gene>
    <name evidence="2" type="ORF">SAMN02745975_03417</name>
</gene>
<accession>A0A1M6NWN9</accession>
<dbReference type="Proteomes" id="UP000184536">
    <property type="component" value="Unassembled WGS sequence"/>
</dbReference>
<proteinExistence type="predicted"/>
<dbReference type="SUPFAM" id="SSF55729">
    <property type="entry name" value="Acyl-CoA N-acyltransferases (Nat)"/>
    <property type="match status" value="1"/>
</dbReference>
<dbReference type="Pfam" id="PF13480">
    <property type="entry name" value="Acetyltransf_6"/>
    <property type="match status" value="1"/>
</dbReference>
<dbReference type="AlphaFoldDB" id="A0A1M6NWN9"/>
<dbReference type="InterPro" id="IPR038740">
    <property type="entry name" value="BioF2-like_GNAT_dom"/>
</dbReference>
<feature type="domain" description="BioF2-like acetyltransferase" evidence="1">
    <location>
        <begin position="146"/>
        <end position="276"/>
    </location>
</feature>
<evidence type="ECO:0000313" key="3">
    <source>
        <dbReference type="Proteomes" id="UP000184536"/>
    </source>
</evidence>
<evidence type="ECO:0000313" key="2">
    <source>
        <dbReference type="EMBL" id="SHK00048.1"/>
    </source>
</evidence>
<protein>
    <submittedName>
        <fullName evidence="2">Acetyltransferase (GNAT) domain-containing protein</fullName>
    </submittedName>
</protein>
<reference evidence="3" key="1">
    <citation type="submission" date="2016-11" db="EMBL/GenBank/DDBJ databases">
        <authorList>
            <person name="Varghese N."/>
            <person name="Submissions S."/>
        </authorList>
    </citation>
    <scope>NUCLEOTIDE SEQUENCE [LARGE SCALE GENOMIC DNA]</scope>
    <source>
        <strain evidence="3">DSM 17957</strain>
    </source>
</reference>
<keyword evidence="2" id="KW-0808">Transferase</keyword>